<keyword evidence="3 6" id="KW-0812">Transmembrane</keyword>
<dbReference type="InterPro" id="IPR004896">
    <property type="entry name" value="PucC-rel"/>
</dbReference>
<dbReference type="SUPFAM" id="SSF103473">
    <property type="entry name" value="MFS general substrate transporter"/>
    <property type="match status" value="1"/>
</dbReference>
<evidence type="ECO:0000256" key="5">
    <source>
        <dbReference type="ARBA" id="ARBA00023136"/>
    </source>
</evidence>
<dbReference type="PANTHER" id="PTHR23538">
    <property type="entry name" value="44.5 KD BACTERIOCHLOROPHYLL SYNTHASE SUBUNIT"/>
    <property type="match status" value="1"/>
</dbReference>
<dbReference type="PANTHER" id="PTHR23538:SF1">
    <property type="entry name" value="44.5 KD BACTERIOCHLOROPHYLL SYNTHASE SUBUNIT"/>
    <property type="match status" value="1"/>
</dbReference>
<dbReference type="CDD" id="cd06176">
    <property type="entry name" value="MFS_BCD_PucC-like"/>
    <property type="match status" value="1"/>
</dbReference>
<feature type="transmembrane region" description="Helical" evidence="6">
    <location>
        <begin position="37"/>
        <end position="58"/>
    </location>
</feature>
<keyword evidence="5 6" id="KW-0472">Membrane</keyword>
<name>Q58PN8_9PROT</name>
<gene>
    <name evidence="7" type="primary">pucC</name>
    <name evidence="7" type="ORF">DelRiverFos06H03.13</name>
</gene>
<proteinExistence type="inferred from homology"/>
<feature type="transmembrane region" description="Helical" evidence="6">
    <location>
        <begin position="70"/>
        <end position="88"/>
    </location>
</feature>
<accession>Q58PN8</accession>
<dbReference type="Pfam" id="PF03209">
    <property type="entry name" value="PUCC"/>
    <property type="match status" value="1"/>
</dbReference>
<evidence type="ECO:0000313" key="7">
    <source>
        <dbReference type="EMBL" id="AAX48194.1"/>
    </source>
</evidence>
<reference evidence="7" key="1">
    <citation type="journal article" date="2005" name="Environ. Microbiol.">
        <title>Aerobic anoxygenic photosynthesis genes and operons in uncultured bacteria in the Delaware River.</title>
        <authorList>
            <person name="Waidner L.A."/>
            <person name="Kirchman D.L."/>
        </authorList>
    </citation>
    <scope>NUCLEOTIDE SEQUENCE</scope>
</reference>
<comment type="similarity">
    <text evidence="2">Belongs to the PucC family.</text>
</comment>
<dbReference type="GO" id="GO:0016020">
    <property type="term" value="C:membrane"/>
    <property type="evidence" value="ECO:0007669"/>
    <property type="project" value="UniProtKB-SubCell"/>
</dbReference>
<dbReference type="PIRSF" id="PIRSF016565">
    <property type="entry name" value="PucC"/>
    <property type="match status" value="1"/>
</dbReference>
<feature type="transmembrane region" description="Helical" evidence="6">
    <location>
        <begin position="213"/>
        <end position="233"/>
    </location>
</feature>
<evidence type="ECO:0000256" key="4">
    <source>
        <dbReference type="ARBA" id="ARBA00022989"/>
    </source>
</evidence>
<organism evidence="7">
    <name type="scientific">uncultured proteobacterium DelRiverFos06H03</name>
    <dbReference type="NCBI Taxonomy" id="311783"/>
    <lineage>
        <taxon>Bacteria</taxon>
        <taxon>Pseudomonadati</taxon>
        <taxon>Pseudomonadota</taxon>
        <taxon>environmental samples</taxon>
    </lineage>
</organism>
<evidence type="ECO:0000256" key="3">
    <source>
        <dbReference type="ARBA" id="ARBA00022692"/>
    </source>
</evidence>
<comment type="subcellular location">
    <subcellularLocation>
        <location evidence="1">Membrane</location>
        <topology evidence="1">Multi-pass membrane protein</topology>
    </subcellularLocation>
</comment>
<feature type="transmembrane region" description="Helical" evidence="6">
    <location>
        <begin position="293"/>
        <end position="320"/>
    </location>
</feature>
<feature type="transmembrane region" description="Helical" evidence="6">
    <location>
        <begin position="332"/>
        <end position="351"/>
    </location>
</feature>
<feature type="transmembrane region" description="Helical" evidence="6">
    <location>
        <begin position="426"/>
        <end position="448"/>
    </location>
</feature>
<evidence type="ECO:0000256" key="1">
    <source>
        <dbReference type="ARBA" id="ARBA00004141"/>
    </source>
</evidence>
<dbReference type="InterPro" id="IPR026036">
    <property type="entry name" value="PucC"/>
</dbReference>
<sequence>MTKTKTHASWANSLASMGPRFLPFADAASDDLPLSRLLRLSLFQISVGMAMVMLVGTLNRVMIVELQVPATLVSLMVALPLLVAPFRALIGFRSDNHRSQLGWRRVPYIWMGSLLQFGGFSIMPFALLVLAGAGQSSQAPSWVGLVGAAGAFVLVGIGMHTVQTAGLALATDLAPPESQPKVVGLMYVMQLVGMIGSALMLGHLLRDYSPGQLIRVVQAVAVMTLVLNVVALWKQEPRSRKRKPGTPLEHTFAQAWQLFCQGPNTLRRLLAVGLGTMAFTMEDVLLEPYGGEILGLSVSTTTMLTATLALGGLIGFAWASRVLSRGADAYRMASWGAWVGVPAFVAVIASAPLDSPVLFALGIFLIGLGGGLFAHGTLTATMQMAPPEHVGLAMGAWGAVQATAAGVGMALGGLVRDGVALGSSSVVGYSAVYGVEIGLLALTLWAMLPLMRPWRALDATPASPL</sequence>
<evidence type="ECO:0000256" key="6">
    <source>
        <dbReference type="SAM" id="Phobius"/>
    </source>
</evidence>
<dbReference type="AlphaFoldDB" id="Q58PN8"/>
<dbReference type="EMBL" id="AY912082">
    <property type="protein sequence ID" value="AAX48194.1"/>
    <property type="molecule type" value="Genomic_DNA"/>
</dbReference>
<dbReference type="InterPro" id="IPR036259">
    <property type="entry name" value="MFS_trans_sf"/>
</dbReference>
<feature type="transmembrane region" description="Helical" evidence="6">
    <location>
        <begin position="390"/>
        <end position="414"/>
    </location>
</feature>
<keyword evidence="4 6" id="KW-1133">Transmembrane helix</keyword>
<protein>
    <submittedName>
        <fullName evidence="7">PucC protein</fullName>
    </submittedName>
</protein>
<dbReference type="Gene3D" id="1.20.1250.20">
    <property type="entry name" value="MFS general substrate transporter like domains"/>
    <property type="match status" value="1"/>
</dbReference>
<feature type="transmembrane region" description="Helical" evidence="6">
    <location>
        <begin position="357"/>
        <end position="378"/>
    </location>
</feature>
<evidence type="ECO:0000256" key="2">
    <source>
        <dbReference type="ARBA" id="ARBA00008412"/>
    </source>
</evidence>
<feature type="transmembrane region" description="Helical" evidence="6">
    <location>
        <begin position="142"/>
        <end position="162"/>
    </location>
</feature>
<feature type="transmembrane region" description="Helical" evidence="6">
    <location>
        <begin position="182"/>
        <end position="201"/>
    </location>
</feature>
<feature type="transmembrane region" description="Helical" evidence="6">
    <location>
        <begin position="108"/>
        <end position="130"/>
    </location>
</feature>